<evidence type="ECO:0000313" key="1">
    <source>
        <dbReference type="EMBL" id="CAE7316816.1"/>
    </source>
</evidence>
<dbReference type="Proteomes" id="UP000601435">
    <property type="component" value="Unassembled WGS sequence"/>
</dbReference>
<name>A0A812NLL2_9DINO</name>
<accession>A0A812NLL2</accession>
<organism evidence="1 2">
    <name type="scientific">Symbiodinium necroappetens</name>
    <dbReference type="NCBI Taxonomy" id="1628268"/>
    <lineage>
        <taxon>Eukaryota</taxon>
        <taxon>Sar</taxon>
        <taxon>Alveolata</taxon>
        <taxon>Dinophyceae</taxon>
        <taxon>Suessiales</taxon>
        <taxon>Symbiodiniaceae</taxon>
        <taxon>Symbiodinium</taxon>
    </lineage>
</organism>
<proteinExistence type="predicted"/>
<comment type="caution">
    <text evidence="1">The sequence shown here is derived from an EMBL/GenBank/DDBJ whole genome shotgun (WGS) entry which is preliminary data.</text>
</comment>
<dbReference type="AlphaFoldDB" id="A0A812NLL2"/>
<gene>
    <name evidence="1" type="ORF">SNEC2469_LOCUS7909</name>
</gene>
<keyword evidence="2" id="KW-1185">Reference proteome</keyword>
<reference evidence="1" key="1">
    <citation type="submission" date="2021-02" db="EMBL/GenBank/DDBJ databases">
        <authorList>
            <person name="Dougan E. K."/>
            <person name="Rhodes N."/>
            <person name="Thang M."/>
            <person name="Chan C."/>
        </authorList>
    </citation>
    <scope>NUCLEOTIDE SEQUENCE</scope>
</reference>
<protein>
    <submittedName>
        <fullName evidence="1">Uncharacterized protein</fullName>
    </submittedName>
</protein>
<evidence type="ECO:0000313" key="2">
    <source>
        <dbReference type="Proteomes" id="UP000601435"/>
    </source>
</evidence>
<sequence length="116" mass="12972">MLRSAQAEDCVLDPERLLVLRRVRGSARASSGNCRRTFPSTAKCLEARQTREEVERQARADSSVVVILLPHRHQSLDQCRLYMAATGQVQVNPSQRTNTGHTSHLNLLLHSKIASL</sequence>
<dbReference type="EMBL" id="CAJNJA010013254">
    <property type="protein sequence ID" value="CAE7316816.1"/>
    <property type="molecule type" value="Genomic_DNA"/>
</dbReference>